<dbReference type="GO" id="GO:0006355">
    <property type="term" value="P:regulation of DNA-templated transcription"/>
    <property type="evidence" value="ECO:0007669"/>
    <property type="project" value="InterPro"/>
</dbReference>
<gene>
    <name evidence="2" type="ORF">KDW_57380</name>
</gene>
<comment type="caution">
    <text evidence="2">The sequence shown here is derived from an EMBL/GenBank/DDBJ whole genome shotgun (WGS) entry which is preliminary data.</text>
</comment>
<organism evidence="2 3">
    <name type="scientific">Dictyobacter vulcani</name>
    <dbReference type="NCBI Taxonomy" id="2607529"/>
    <lineage>
        <taxon>Bacteria</taxon>
        <taxon>Bacillati</taxon>
        <taxon>Chloroflexota</taxon>
        <taxon>Ktedonobacteria</taxon>
        <taxon>Ktedonobacterales</taxon>
        <taxon>Dictyobacteraceae</taxon>
        <taxon>Dictyobacter</taxon>
    </lineage>
</organism>
<dbReference type="InterPro" id="IPR027417">
    <property type="entry name" value="P-loop_NTPase"/>
</dbReference>
<reference evidence="2 3" key="1">
    <citation type="submission" date="2019-10" db="EMBL/GenBank/DDBJ databases">
        <title>Dictyobacter vulcani sp. nov., within the class Ktedonobacteria, isolated from soil of volcanic Mt. Zao.</title>
        <authorList>
            <person name="Zheng Y."/>
            <person name="Wang C.M."/>
            <person name="Sakai Y."/>
            <person name="Abe K."/>
            <person name="Yokota A."/>
            <person name="Yabe S."/>
        </authorList>
    </citation>
    <scope>NUCLEOTIDE SEQUENCE [LARGE SCALE GENOMIC DNA]</scope>
    <source>
        <strain evidence="2 3">W12</strain>
    </source>
</reference>
<dbReference type="SUPFAM" id="SSF52540">
    <property type="entry name" value="P-loop containing nucleoside triphosphate hydrolases"/>
    <property type="match status" value="1"/>
</dbReference>
<accession>A0A5J4L296</accession>
<proteinExistence type="predicted"/>
<evidence type="ECO:0000313" key="3">
    <source>
        <dbReference type="Proteomes" id="UP000326912"/>
    </source>
</evidence>
<protein>
    <recommendedName>
        <fullName evidence="1">Sigma-54 factor interaction domain-containing protein</fullName>
    </recommendedName>
</protein>
<keyword evidence="3" id="KW-1185">Reference proteome</keyword>
<feature type="domain" description="Sigma-54 factor interaction" evidence="1">
    <location>
        <begin position="14"/>
        <end position="72"/>
    </location>
</feature>
<evidence type="ECO:0000259" key="1">
    <source>
        <dbReference type="Pfam" id="PF00158"/>
    </source>
</evidence>
<dbReference type="InterPro" id="IPR002078">
    <property type="entry name" value="Sigma_54_int"/>
</dbReference>
<dbReference type="PANTHER" id="PTHR30267:SF2">
    <property type="entry name" value="PROTEIN PRKA"/>
    <property type="match status" value="1"/>
</dbReference>
<dbReference type="Proteomes" id="UP000326912">
    <property type="component" value="Unassembled WGS sequence"/>
</dbReference>
<dbReference type="AlphaFoldDB" id="A0A5J4L296"/>
<sequence>MAEGRYLSDELTIHYGMIPRTNRGIFCINELPDLAERIQVGLLNIMEERDVQIRGYKIRLPLDVYVVASANPEDYTNRGRIITPLKDRVGSEIRTHYPLTIDHEIMIMEEESSKMLTDGLDVTVPQFMKEIVAEVTHLARSSNDISQRSGVSVRVTVANYENVLSNASRRALRLKERQVVPRVSDLEAIIASTSGKIELDTVGDVKEERVVKKLINGAIMSVFGQYFEPKEFEQLVAGFERGLNVQVGDDMPSMEYVNQLSKVGGLSKAIDKLSGRGNPATIASTVEFILEGLHLNRRLNKDAVGGKTRYRR</sequence>
<dbReference type="GO" id="GO:0005524">
    <property type="term" value="F:ATP binding"/>
    <property type="evidence" value="ECO:0007669"/>
    <property type="project" value="InterPro"/>
</dbReference>
<dbReference type="PANTHER" id="PTHR30267">
    <property type="entry name" value="PROTEIN KINASE PRKA"/>
    <property type="match status" value="1"/>
</dbReference>
<evidence type="ECO:0000313" key="2">
    <source>
        <dbReference type="EMBL" id="GER91576.1"/>
    </source>
</evidence>
<name>A0A5J4L296_9CHLR</name>
<dbReference type="Gene3D" id="3.40.50.300">
    <property type="entry name" value="P-loop containing nucleotide triphosphate hydrolases"/>
    <property type="match status" value="1"/>
</dbReference>
<dbReference type="EMBL" id="BKZW01000004">
    <property type="protein sequence ID" value="GER91576.1"/>
    <property type="molecule type" value="Genomic_DNA"/>
</dbReference>
<dbReference type="GO" id="GO:0004672">
    <property type="term" value="F:protein kinase activity"/>
    <property type="evidence" value="ECO:0007669"/>
    <property type="project" value="TreeGrafter"/>
</dbReference>
<dbReference type="Pfam" id="PF00158">
    <property type="entry name" value="Sigma54_activat"/>
    <property type="match status" value="1"/>
</dbReference>